<keyword evidence="7" id="KW-1185">Reference proteome</keyword>
<comment type="subunit">
    <text evidence="4">Interacts with 100S ribosomes.</text>
</comment>
<dbReference type="SUPFAM" id="SSF69754">
    <property type="entry name" value="Ribosome binding protein Y (YfiA homologue)"/>
    <property type="match status" value="1"/>
</dbReference>
<comment type="subunit">
    <text evidence="2">Associates exclusively with 100S ribosomes, which are dimers of 70S ribosomes.</text>
</comment>
<dbReference type="Gene3D" id="3.30.505.50">
    <property type="entry name" value="Sigma 54 modulation/S30EA ribosomal protein, C-terminal domain"/>
    <property type="match status" value="1"/>
</dbReference>
<evidence type="ECO:0000256" key="4">
    <source>
        <dbReference type="HAMAP-Rule" id="MF_00839"/>
    </source>
</evidence>
<dbReference type="RefSeq" id="WP_096399644.1">
    <property type="nucleotide sequence ID" value="NZ_AP017368.1"/>
</dbReference>
<evidence type="ECO:0000313" key="6">
    <source>
        <dbReference type="EMBL" id="BAV92123.1"/>
    </source>
</evidence>
<dbReference type="AlphaFoldDB" id="A0A1J1E2M3"/>
<dbReference type="CDD" id="cd00552">
    <property type="entry name" value="RaiA"/>
    <property type="match status" value="1"/>
</dbReference>
<dbReference type="PANTHER" id="PTHR33231:SF1">
    <property type="entry name" value="30S RIBOSOMAL PROTEIN"/>
    <property type="match status" value="1"/>
</dbReference>
<dbReference type="EMBL" id="AP017368">
    <property type="protein sequence ID" value="BAV92123.1"/>
    <property type="molecule type" value="Genomic_DNA"/>
</dbReference>
<dbReference type="Proteomes" id="UP000242645">
    <property type="component" value="Chromosome"/>
</dbReference>
<sequence>MNISFAFKNFEVSDHLKKYARRRIEKLGRFFGKSAGFEVSVVLTVDKFRHRCEVTVRGEGLHINASEQTTDMYSAIDLVTDKVEAQIKRQVSRFKKQRRKTAKSDVDVFTYNFDAQAEDTTEVSGTNRFVQKPMHIDEAIMQLDVIGSEFLVFFNDENSRINVVYRRRAGGYALIDPVL</sequence>
<dbReference type="Pfam" id="PF16321">
    <property type="entry name" value="Ribosom_S30AE_C"/>
    <property type="match status" value="1"/>
</dbReference>
<evidence type="ECO:0000256" key="1">
    <source>
        <dbReference type="ARBA" id="ARBA00022845"/>
    </source>
</evidence>
<dbReference type="NCBIfam" id="TIGR00741">
    <property type="entry name" value="yfiA"/>
    <property type="match status" value="1"/>
</dbReference>
<evidence type="ECO:0000259" key="5">
    <source>
        <dbReference type="Pfam" id="PF16321"/>
    </source>
</evidence>
<dbReference type="Pfam" id="PF02482">
    <property type="entry name" value="Ribosomal_S30AE"/>
    <property type="match status" value="1"/>
</dbReference>
<evidence type="ECO:0000256" key="3">
    <source>
        <dbReference type="ARBA" id="ARBA00041148"/>
    </source>
</evidence>
<dbReference type="GO" id="GO:0043024">
    <property type="term" value="F:ribosomal small subunit binding"/>
    <property type="evidence" value="ECO:0007669"/>
    <property type="project" value="TreeGrafter"/>
</dbReference>
<feature type="domain" description="Sigma 54 modulation/S30EA ribosomal protein C-terminal" evidence="5">
    <location>
        <begin position="120"/>
        <end position="174"/>
    </location>
</feature>
<dbReference type="GO" id="GO:0022627">
    <property type="term" value="C:cytosolic small ribosomal subunit"/>
    <property type="evidence" value="ECO:0007669"/>
    <property type="project" value="TreeGrafter"/>
</dbReference>
<proteinExistence type="inferred from homology"/>
<evidence type="ECO:0000313" key="7">
    <source>
        <dbReference type="Proteomes" id="UP000242645"/>
    </source>
</evidence>
<dbReference type="InterPro" id="IPR003489">
    <property type="entry name" value="RHF/RaiA"/>
</dbReference>
<dbReference type="InterPro" id="IPR032528">
    <property type="entry name" value="Ribosom_S30AE_C"/>
</dbReference>
<dbReference type="GO" id="GO:0045900">
    <property type="term" value="P:negative regulation of translational elongation"/>
    <property type="evidence" value="ECO:0007669"/>
    <property type="project" value="TreeGrafter"/>
</dbReference>
<protein>
    <recommendedName>
        <fullName evidence="3 4">Ribosome hibernation promoting factor</fullName>
        <shortName evidence="4">HPF</shortName>
    </recommendedName>
</protein>
<dbReference type="InterPro" id="IPR034694">
    <property type="entry name" value="HPF_long/plastid"/>
</dbReference>
<dbReference type="HAMAP" id="MF_00839">
    <property type="entry name" value="HPF"/>
    <property type="match status" value="1"/>
</dbReference>
<gene>
    <name evidence="6" type="primary">yhbH</name>
    <name evidence="4" type="synonym">hpf</name>
    <name evidence="6" type="ORF">RSDT_0611</name>
</gene>
<comment type="subcellular location">
    <subcellularLocation>
        <location evidence="4">Cytoplasm</location>
    </subcellularLocation>
</comment>
<keyword evidence="1 4" id="KW-0810">Translation regulation</keyword>
<dbReference type="InterPro" id="IPR038416">
    <property type="entry name" value="Ribosom_S30AE_C_sf"/>
</dbReference>
<keyword evidence="4" id="KW-0963">Cytoplasm</keyword>
<dbReference type="PANTHER" id="PTHR33231">
    <property type="entry name" value="30S RIBOSOMAL PROTEIN"/>
    <property type="match status" value="1"/>
</dbReference>
<reference evidence="6 7" key="1">
    <citation type="journal article" date="2017" name="ISME J.">
        <title>Genome of 'Ca. Desulfovibrio trichonymphae', an H2-oxidizing bacterium in a tripartite symbiotic system within a protist cell in the termite gut.</title>
        <authorList>
            <person name="Kuwahara H."/>
            <person name="Yuki M."/>
            <person name="Izawa K."/>
            <person name="Ohkuma M."/>
            <person name="Hongoh Y."/>
        </authorList>
    </citation>
    <scope>NUCLEOTIDE SEQUENCE [LARGE SCALE GENOMIC DNA]</scope>
    <source>
        <strain evidence="6 7">Rs-N31</strain>
    </source>
</reference>
<dbReference type="Gene3D" id="3.30.160.100">
    <property type="entry name" value="Ribosome hibernation promotion factor-like"/>
    <property type="match status" value="1"/>
</dbReference>
<dbReference type="InterPro" id="IPR036567">
    <property type="entry name" value="RHF-like"/>
</dbReference>
<dbReference type="OrthoDB" id="9794975at2"/>
<dbReference type="KEGG" id="dtr:RSDT_0611"/>
<comment type="function">
    <text evidence="4">Required for dimerization of active 70S ribosomes into 100S ribosomes in stationary phase; 100S ribosomes are translationally inactive and sometimes present during exponential growth.</text>
</comment>
<organism evidence="6 7">
    <name type="scientific">Candidatus Desulfovibrio trichonymphae</name>
    <dbReference type="NCBI Taxonomy" id="1725232"/>
    <lineage>
        <taxon>Bacteria</taxon>
        <taxon>Pseudomonadati</taxon>
        <taxon>Thermodesulfobacteriota</taxon>
        <taxon>Desulfovibrionia</taxon>
        <taxon>Desulfovibrionales</taxon>
        <taxon>Desulfovibrionaceae</taxon>
        <taxon>Desulfovibrio</taxon>
    </lineage>
</organism>
<accession>A0A1J1E2M3</accession>
<evidence type="ECO:0000256" key="2">
    <source>
        <dbReference type="ARBA" id="ARBA00038695"/>
    </source>
</evidence>
<comment type="similarity">
    <text evidence="4">Belongs to the HPF/YfiA ribosome-associated protein family. Long HPF subfamily.</text>
</comment>
<dbReference type="InterPro" id="IPR050574">
    <property type="entry name" value="HPF/YfiA_ribosome-assoc"/>
</dbReference>
<name>A0A1J1E2M3_9BACT</name>